<sequence length="108" mass="11840">LEHGVIPPQANYEFPNPDLRLEERGLRVPTQLERRTLRRISVNSFGYGGTNAHVVVDAAADAFCALSGLGRHISTQRIFFISAASEKACQRICAGLAKYLAKRAASQK</sequence>
<dbReference type="InterPro" id="IPR050091">
    <property type="entry name" value="PKS_NRPS_Biosynth_Enz"/>
</dbReference>
<dbReference type="AlphaFoldDB" id="A0A0F7Q118"/>
<reference evidence="4" key="1">
    <citation type="journal article" date="2015" name="Fungal Biol.">
        <title>Phylogeny of type I polyketide synthases (PKSs) in fungal entomopathogens and expression analysis of PKS genes in Beauveria bassiana BCC 2660.</title>
        <authorList>
            <person name="Punya J."/>
            <person name="Swangmaneecharern P."/>
            <person name="Pinsupa S."/>
            <person name="Nitistaporn P."/>
            <person name="Phonghanpot S."/>
            <person name="Kunathigan V."/>
            <person name="Cheevadhanarak S."/>
            <person name="Tanticharoen M."/>
            <person name="Amnuaykanjanasin A."/>
        </authorList>
    </citation>
    <scope>NUCLEOTIDE SEQUENCE</scope>
    <source>
        <strain evidence="4">BCC 2660</strain>
    </source>
</reference>
<feature type="domain" description="Polyketide synthase C-terminal extension" evidence="3">
    <location>
        <begin position="15"/>
        <end position="103"/>
    </location>
</feature>
<dbReference type="InterPro" id="IPR016039">
    <property type="entry name" value="Thiolase-like"/>
</dbReference>
<dbReference type="GO" id="GO:0006633">
    <property type="term" value="P:fatty acid biosynthetic process"/>
    <property type="evidence" value="ECO:0007669"/>
    <property type="project" value="TreeGrafter"/>
</dbReference>
<dbReference type="EMBL" id="KM459523">
    <property type="protein sequence ID" value="AKI05465.1"/>
    <property type="molecule type" value="Genomic_DNA"/>
</dbReference>
<keyword evidence="2" id="KW-0597">Phosphoprotein</keyword>
<evidence type="ECO:0000313" key="4">
    <source>
        <dbReference type="EMBL" id="AKI05465.1"/>
    </source>
</evidence>
<dbReference type="GO" id="GO:0004312">
    <property type="term" value="F:fatty acid synthase activity"/>
    <property type="evidence" value="ECO:0007669"/>
    <property type="project" value="TreeGrafter"/>
</dbReference>
<evidence type="ECO:0000256" key="1">
    <source>
        <dbReference type="ARBA" id="ARBA00022450"/>
    </source>
</evidence>
<feature type="non-terminal residue" evidence="4">
    <location>
        <position position="1"/>
    </location>
</feature>
<dbReference type="Gene3D" id="3.40.47.10">
    <property type="match status" value="1"/>
</dbReference>
<keyword evidence="1" id="KW-0596">Phosphopantetheine</keyword>
<gene>
    <name evidence="4" type="primary">PKS5</name>
</gene>
<feature type="non-terminal residue" evidence="4">
    <location>
        <position position="108"/>
    </location>
</feature>
<evidence type="ECO:0000259" key="3">
    <source>
        <dbReference type="Pfam" id="PF16197"/>
    </source>
</evidence>
<protein>
    <submittedName>
        <fullName evidence="4">Polyketide synthase 5</fullName>
    </submittedName>
</protein>
<dbReference type="InterPro" id="IPR032821">
    <property type="entry name" value="PKS_assoc"/>
</dbReference>
<evidence type="ECO:0000256" key="2">
    <source>
        <dbReference type="ARBA" id="ARBA00022553"/>
    </source>
</evidence>
<dbReference type="SUPFAM" id="SSF53901">
    <property type="entry name" value="Thiolase-like"/>
    <property type="match status" value="1"/>
</dbReference>
<accession>A0A0F7Q118</accession>
<dbReference type="PANTHER" id="PTHR43775:SF29">
    <property type="entry name" value="ASPERFURANONE POLYKETIDE SYNTHASE AFOG-RELATED"/>
    <property type="match status" value="1"/>
</dbReference>
<name>A0A0F7Q118_BEABA</name>
<dbReference type="Pfam" id="PF16197">
    <property type="entry name" value="KAsynt_C_assoc"/>
    <property type="match status" value="1"/>
</dbReference>
<dbReference type="GO" id="GO:0044550">
    <property type="term" value="P:secondary metabolite biosynthetic process"/>
    <property type="evidence" value="ECO:0007669"/>
    <property type="project" value="TreeGrafter"/>
</dbReference>
<organism evidence="4">
    <name type="scientific">Beauveria bassiana</name>
    <name type="common">White muscardine disease fungus</name>
    <name type="synonym">Tritirachium shiotae</name>
    <dbReference type="NCBI Taxonomy" id="176275"/>
    <lineage>
        <taxon>Eukaryota</taxon>
        <taxon>Fungi</taxon>
        <taxon>Dikarya</taxon>
        <taxon>Ascomycota</taxon>
        <taxon>Pezizomycotina</taxon>
        <taxon>Sordariomycetes</taxon>
        <taxon>Hypocreomycetidae</taxon>
        <taxon>Hypocreales</taxon>
        <taxon>Cordycipitaceae</taxon>
        <taxon>Beauveria</taxon>
    </lineage>
</organism>
<proteinExistence type="predicted"/>
<dbReference type="PANTHER" id="PTHR43775">
    <property type="entry name" value="FATTY ACID SYNTHASE"/>
    <property type="match status" value="1"/>
</dbReference>